<dbReference type="PROSITE" id="PS51755">
    <property type="entry name" value="OMPR_PHOB"/>
    <property type="match status" value="1"/>
</dbReference>
<dbReference type="SUPFAM" id="SSF82171">
    <property type="entry name" value="DPP6 N-terminal domain-like"/>
    <property type="match status" value="2"/>
</dbReference>
<dbReference type="PANTHER" id="PTHR36842">
    <property type="entry name" value="PROTEIN TOLB HOMOLOG"/>
    <property type="match status" value="1"/>
</dbReference>
<evidence type="ECO:0000256" key="4">
    <source>
        <dbReference type="SAM" id="Phobius"/>
    </source>
</evidence>
<dbReference type="OrthoDB" id="8432779at2"/>
<reference evidence="6 7" key="1">
    <citation type="submission" date="2016-11" db="EMBL/GenBank/DDBJ databases">
        <title>Study of marine rhodopsin-containing bacteria.</title>
        <authorList>
            <person name="Yoshizawa S."/>
            <person name="Kumagai Y."/>
            <person name="Kogure K."/>
        </authorList>
    </citation>
    <scope>NUCLEOTIDE SEQUENCE [LARGE SCALE GENOMIC DNA]</scope>
    <source>
        <strain evidence="6 7">SG-29</strain>
    </source>
</reference>
<dbReference type="InterPro" id="IPR011659">
    <property type="entry name" value="WD40"/>
</dbReference>
<dbReference type="Pfam" id="PF00486">
    <property type="entry name" value="Trans_reg_C"/>
    <property type="match status" value="1"/>
</dbReference>
<organism evidence="6 7">
    <name type="scientific">Rubricoccus marinus</name>
    <dbReference type="NCBI Taxonomy" id="716817"/>
    <lineage>
        <taxon>Bacteria</taxon>
        <taxon>Pseudomonadati</taxon>
        <taxon>Rhodothermota</taxon>
        <taxon>Rhodothermia</taxon>
        <taxon>Rhodothermales</taxon>
        <taxon>Rubricoccaceae</taxon>
        <taxon>Rubricoccus</taxon>
    </lineage>
</organism>
<dbReference type="GO" id="GO:0000160">
    <property type="term" value="P:phosphorelay signal transduction system"/>
    <property type="evidence" value="ECO:0007669"/>
    <property type="project" value="InterPro"/>
</dbReference>
<comment type="caution">
    <text evidence="6">The sequence shown here is derived from an EMBL/GenBank/DDBJ whole genome shotgun (WGS) entry which is preliminary data.</text>
</comment>
<dbReference type="Gene3D" id="1.10.10.10">
    <property type="entry name" value="Winged helix-like DNA-binding domain superfamily/Winged helix DNA-binding domain"/>
    <property type="match status" value="1"/>
</dbReference>
<dbReference type="GO" id="GO:0003677">
    <property type="term" value="F:DNA binding"/>
    <property type="evidence" value="ECO:0007669"/>
    <property type="project" value="UniProtKB-UniRule"/>
</dbReference>
<dbReference type="InterPro" id="IPR001867">
    <property type="entry name" value="OmpR/PhoB-type_DNA-bd"/>
</dbReference>
<protein>
    <recommendedName>
        <fullName evidence="5">OmpR/PhoB-type domain-containing protein</fullName>
    </recommendedName>
</protein>
<dbReference type="SMART" id="SM00862">
    <property type="entry name" value="Trans_reg_C"/>
    <property type="match status" value="1"/>
</dbReference>
<dbReference type="InterPro" id="IPR016032">
    <property type="entry name" value="Sig_transdc_resp-reg_C-effctor"/>
</dbReference>
<name>A0A259U1P7_9BACT</name>
<dbReference type="CDD" id="cd00383">
    <property type="entry name" value="trans_reg_C"/>
    <property type="match status" value="1"/>
</dbReference>
<dbReference type="Gene3D" id="2.120.10.30">
    <property type="entry name" value="TolB, C-terminal domain"/>
    <property type="match status" value="3"/>
</dbReference>
<evidence type="ECO:0000256" key="2">
    <source>
        <dbReference type="ARBA" id="ARBA00023125"/>
    </source>
</evidence>
<feature type="DNA-binding region" description="OmpR/PhoB-type" evidence="3">
    <location>
        <begin position="15"/>
        <end position="113"/>
    </location>
</feature>
<evidence type="ECO:0000256" key="3">
    <source>
        <dbReference type="PROSITE-ProRule" id="PRU01091"/>
    </source>
</evidence>
<dbReference type="InterPro" id="IPR036388">
    <property type="entry name" value="WH-like_DNA-bd_sf"/>
</dbReference>
<comment type="similarity">
    <text evidence="1">Belongs to the TolB family.</text>
</comment>
<evidence type="ECO:0000256" key="1">
    <source>
        <dbReference type="ARBA" id="ARBA00009820"/>
    </source>
</evidence>
<sequence length="736" mass="79401">MEQATPPLTSAAPLPTRLRIGEWEVEPMANRLRRGDEVRRIEPKVMEVLVCMARRPGETVTRDEFMADVWEGTIVTDDVLARCISELRKALGDRARNPSYVETIRKRGYRLIADVEDAPEARADTRIAAGARITGGRAGAPASARESRRADLLRRRQRRRLSLVLGILLALTLVGAGAFIAIRVYTSQFRPLAAVPVTSLPGVERDPALSPNGSRVAFAWDGGGDEPFNIYIKDASEEAAGSMQQLTDSPADDHSPAWSPDGERLAFARCTEDGCGVYTVSASGGTPALLSDLERFQVRNLVWSPDGLRLAFAGRQGGSGAFGVHLLPLDGSAPQRLTAPPATYPGDLDPAFSPDGLRLAFVRTALDGRQDVCTVSASGGTVSRLVLEQKGVTGLDWSADGREIVYAANRDGAAGLWRIGVNGGRPRWIALGTDGGEVSEPSIADNGSGLAFARRLSRTQIVGVYPGGEPVPLLSSTREDTQPNVSRDGSKIAFVSTRSGSHEVWVSDARGENPRRLTQFNGPRVSTPRWSPDGQSIVLAARRQQGDTNLFIVGADGEVRTLTSDPGDEVAPSWSRDGEWIYFASQRTDTWQIYRMPAAGGDAQVITRYGGVSAMEASDGALLVVRHDRNGLWRLPPGPDGIARDNSITRLRANVAPADWANWTVDGAWAYVLERRIDGGALVVRVETGRNVREDVAQVSDVPDQPGLAVLPGGERILVTQIERGESDIAFVPDFR</sequence>
<accession>A0A259U1P7</accession>
<keyword evidence="2 3" id="KW-0238">DNA-binding</keyword>
<dbReference type="Proteomes" id="UP000216446">
    <property type="component" value="Unassembled WGS sequence"/>
</dbReference>
<dbReference type="GO" id="GO:0006355">
    <property type="term" value="P:regulation of DNA-templated transcription"/>
    <property type="evidence" value="ECO:0007669"/>
    <property type="project" value="InterPro"/>
</dbReference>
<proteinExistence type="inferred from homology"/>
<keyword evidence="4" id="KW-1133">Transmembrane helix</keyword>
<evidence type="ECO:0000313" key="7">
    <source>
        <dbReference type="Proteomes" id="UP000216446"/>
    </source>
</evidence>
<gene>
    <name evidence="6" type="ORF">BSZ36_13385</name>
</gene>
<feature type="domain" description="OmpR/PhoB-type" evidence="5">
    <location>
        <begin position="15"/>
        <end position="113"/>
    </location>
</feature>
<dbReference type="SUPFAM" id="SSF46894">
    <property type="entry name" value="C-terminal effector domain of the bipartite response regulators"/>
    <property type="match status" value="1"/>
</dbReference>
<dbReference type="EMBL" id="MQWB01000001">
    <property type="protein sequence ID" value="OZC03891.1"/>
    <property type="molecule type" value="Genomic_DNA"/>
</dbReference>
<keyword evidence="7" id="KW-1185">Reference proteome</keyword>
<keyword evidence="4" id="KW-0472">Membrane</keyword>
<dbReference type="InterPro" id="IPR011042">
    <property type="entry name" value="6-blade_b-propeller_TolB-like"/>
</dbReference>
<feature type="transmembrane region" description="Helical" evidence="4">
    <location>
        <begin position="161"/>
        <end position="182"/>
    </location>
</feature>
<keyword evidence="4" id="KW-0812">Transmembrane</keyword>
<dbReference type="PANTHER" id="PTHR36842:SF1">
    <property type="entry name" value="PROTEIN TOLB"/>
    <property type="match status" value="1"/>
</dbReference>
<dbReference type="AlphaFoldDB" id="A0A259U1P7"/>
<dbReference type="InParanoid" id="A0A259U1P7"/>
<dbReference type="Pfam" id="PF07676">
    <property type="entry name" value="PD40"/>
    <property type="match status" value="8"/>
</dbReference>
<evidence type="ECO:0000259" key="5">
    <source>
        <dbReference type="PROSITE" id="PS51755"/>
    </source>
</evidence>
<evidence type="ECO:0000313" key="6">
    <source>
        <dbReference type="EMBL" id="OZC03891.1"/>
    </source>
</evidence>